<dbReference type="GO" id="GO:0046872">
    <property type="term" value="F:metal ion binding"/>
    <property type="evidence" value="ECO:0007669"/>
    <property type="project" value="UniProtKB-KW"/>
</dbReference>
<dbReference type="FunFam" id="3.60.10.10:FF:000002">
    <property type="entry name" value="CCR4-NOT transcription complex subunit 6 like"/>
    <property type="match status" value="1"/>
</dbReference>
<keyword evidence="12" id="KW-0378">Hydrolase</keyword>
<dbReference type="Gene3D" id="3.60.10.10">
    <property type="entry name" value="Endonuclease/exonuclease/phosphatase"/>
    <property type="match status" value="1"/>
</dbReference>
<keyword evidence="8" id="KW-0433">Leucine-rich repeat</keyword>
<comment type="catalytic activity">
    <reaction evidence="1">
        <text>Exonucleolytic cleavage of poly(A) to 5'-AMP.</text>
        <dbReference type="EC" id="3.1.13.4"/>
    </reaction>
</comment>
<dbReference type="PANTHER" id="PTHR12121">
    <property type="entry name" value="CARBON CATABOLITE REPRESSOR PROTEIN 4"/>
    <property type="match status" value="1"/>
</dbReference>
<dbReference type="PANTHER" id="PTHR12121:SF100">
    <property type="entry name" value="POLY(A)-SPECIFIC RIBONUCLEASE"/>
    <property type="match status" value="1"/>
</dbReference>
<accession>A0A1I8J5U0</accession>
<dbReference type="InterPro" id="IPR055414">
    <property type="entry name" value="LRR_R13L4/SHOC2-like"/>
</dbReference>
<dbReference type="STRING" id="282301.A0A1I8J5U0"/>
<evidence type="ECO:0000256" key="16">
    <source>
        <dbReference type="ARBA" id="ARBA00023015"/>
    </source>
</evidence>
<dbReference type="InterPro" id="IPR003591">
    <property type="entry name" value="Leu-rich_rpt_typical-subtyp"/>
</dbReference>
<evidence type="ECO:0000256" key="7">
    <source>
        <dbReference type="ARBA" id="ARBA00022490"/>
    </source>
</evidence>
<evidence type="ECO:0000256" key="3">
    <source>
        <dbReference type="ARBA" id="ARBA00004123"/>
    </source>
</evidence>
<evidence type="ECO:0000313" key="22">
    <source>
        <dbReference type="Proteomes" id="UP000095280"/>
    </source>
</evidence>
<organism evidence="22 23">
    <name type="scientific">Macrostomum lignano</name>
    <dbReference type="NCBI Taxonomy" id="282301"/>
    <lineage>
        <taxon>Eukaryota</taxon>
        <taxon>Metazoa</taxon>
        <taxon>Spiralia</taxon>
        <taxon>Lophotrochozoa</taxon>
        <taxon>Platyhelminthes</taxon>
        <taxon>Rhabditophora</taxon>
        <taxon>Macrostomorpha</taxon>
        <taxon>Macrostomida</taxon>
        <taxon>Macrostomidae</taxon>
        <taxon>Macrostomum</taxon>
    </lineage>
</organism>
<evidence type="ECO:0000256" key="19">
    <source>
        <dbReference type="ARBA" id="ARBA00030493"/>
    </source>
</evidence>
<reference evidence="23" key="1">
    <citation type="submission" date="2016-11" db="UniProtKB">
        <authorList>
            <consortium name="WormBaseParasite"/>
        </authorList>
    </citation>
    <scope>IDENTIFICATION</scope>
</reference>
<keyword evidence="22" id="KW-1185">Reference proteome</keyword>
<dbReference type="InterPro" id="IPR032675">
    <property type="entry name" value="LRR_dom_sf"/>
</dbReference>
<evidence type="ECO:0000256" key="21">
    <source>
        <dbReference type="ARBA" id="ARBA00033317"/>
    </source>
</evidence>
<keyword evidence="16" id="KW-0805">Transcription regulation</keyword>
<evidence type="ECO:0000256" key="18">
    <source>
        <dbReference type="ARBA" id="ARBA00023242"/>
    </source>
</evidence>
<evidence type="ECO:0000256" key="10">
    <source>
        <dbReference type="ARBA" id="ARBA00022723"/>
    </source>
</evidence>
<comment type="similarity">
    <text evidence="5">Belongs to the CCR4/nocturin family.</text>
</comment>
<evidence type="ECO:0000256" key="6">
    <source>
        <dbReference type="ARBA" id="ARBA00012161"/>
    </source>
</evidence>
<keyword evidence="17" id="KW-0804">Transcription</keyword>
<dbReference type="SUPFAM" id="SSF56219">
    <property type="entry name" value="DNase I-like"/>
    <property type="match status" value="1"/>
</dbReference>
<dbReference type="Gene3D" id="3.80.10.10">
    <property type="entry name" value="Ribonuclease Inhibitor"/>
    <property type="match status" value="1"/>
</dbReference>
<keyword evidence="10" id="KW-0479">Metal-binding</keyword>
<evidence type="ECO:0000256" key="17">
    <source>
        <dbReference type="ARBA" id="ARBA00023163"/>
    </source>
</evidence>
<dbReference type="InterPro" id="IPR005135">
    <property type="entry name" value="Endo/exonuclease/phosphatase"/>
</dbReference>
<evidence type="ECO:0000256" key="8">
    <source>
        <dbReference type="ARBA" id="ARBA00022614"/>
    </source>
</evidence>
<dbReference type="AlphaFoldDB" id="A0A1I8J5U0"/>
<evidence type="ECO:0000256" key="9">
    <source>
        <dbReference type="ARBA" id="ARBA00022722"/>
    </source>
</evidence>
<evidence type="ECO:0000256" key="5">
    <source>
        <dbReference type="ARBA" id="ARBA00010774"/>
    </source>
</evidence>
<dbReference type="InterPro" id="IPR001611">
    <property type="entry name" value="Leu-rich_rpt"/>
</dbReference>
<evidence type="ECO:0000256" key="13">
    <source>
        <dbReference type="ARBA" id="ARBA00022839"/>
    </source>
</evidence>
<evidence type="ECO:0000256" key="15">
    <source>
        <dbReference type="ARBA" id="ARBA00022884"/>
    </source>
</evidence>
<dbReference type="InterPro" id="IPR050410">
    <property type="entry name" value="CCR4/nocturin_mRNA_transcr"/>
</dbReference>
<dbReference type="Proteomes" id="UP000095280">
    <property type="component" value="Unplaced"/>
</dbReference>
<comment type="subcellular location">
    <subcellularLocation>
        <location evidence="4">Cytoplasm</location>
    </subcellularLocation>
    <subcellularLocation>
        <location evidence="3">Nucleus</location>
    </subcellularLocation>
</comment>
<keyword evidence="15" id="KW-0694">RNA-binding</keyword>
<comment type="cofactor">
    <cofactor evidence="2">
        <name>Mg(2+)</name>
        <dbReference type="ChEBI" id="CHEBI:18420"/>
    </cofactor>
</comment>
<dbReference type="GO" id="GO:0005737">
    <property type="term" value="C:cytoplasm"/>
    <property type="evidence" value="ECO:0007669"/>
    <property type="project" value="UniProtKB-SubCell"/>
</dbReference>
<evidence type="ECO:0000313" key="23">
    <source>
        <dbReference type="WBParaSite" id="maker-uti_cns_0045853-snap-gene-2.9-mRNA-1"/>
    </source>
</evidence>
<sequence>MQRKRKLWEINMSSRRQVHFLDAKENGCTNNAQQKQQSLQQRKEKQSPSKASWDQLEILGGVKIFPQGLCSMSFLRYLYMSHNRISVIPPEIAQLKNLVHLDLSYNMVKILPPEIGEITELKELHLQCNQIRCLPMQLGRLFQLTVLNLNHNPLNPDMLQLYNSETTQSMLSWLLDSEGFAMPPPPSRKWCYLGGRSNTDSISRNGHASAPNNSQSTTSGSNGTTSGANGSTIHGTAFTVMCYNVLCEAYATKKQYPYCPSWALQWEYRRRGIMDELRAYQADILCLQEVETEQFGVYFRPELAKAGYEGIFSPKSRARTMTANESKYVDGVAIFWKRDRFTLVKEDLIEFSQMAVEKYEKDCKANHQMINRVMVRDNVAIMAIFEVLEESTGQRRQLVVSTAHIHWDPEYSDVKLIQSIMLLSALWKKIENHLREQNPQADKVDVASMPTIICGDFNSLPDSGVFEYLSRGRVNKSHLDFKELGYAKILDKLTPRRSQLAPTEEHLEHDFNLLPCYFGSNNCTNFTYGFRGVIDYIFFTADHFNNIGYLDMIPESWFAQNGILGCPHPHISSDHFSLLAELELLPASGSSSNHGNGDERQTS</sequence>
<dbReference type="Pfam" id="PF23598">
    <property type="entry name" value="LRR_14"/>
    <property type="match status" value="1"/>
</dbReference>
<keyword evidence="13" id="KW-0269">Exonuclease</keyword>
<dbReference type="SMART" id="SM00369">
    <property type="entry name" value="LRR_TYP"/>
    <property type="match status" value="3"/>
</dbReference>
<evidence type="ECO:0000256" key="14">
    <source>
        <dbReference type="ARBA" id="ARBA00022842"/>
    </source>
</evidence>
<dbReference type="CDD" id="cd09097">
    <property type="entry name" value="Deadenylase_CCR4"/>
    <property type="match status" value="1"/>
</dbReference>
<dbReference type="GO" id="GO:0004535">
    <property type="term" value="F:poly(A)-specific ribonuclease activity"/>
    <property type="evidence" value="ECO:0007669"/>
    <property type="project" value="UniProtKB-EC"/>
</dbReference>
<keyword evidence="14" id="KW-0460">Magnesium</keyword>
<dbReference type="EC" id="3.1.13.4" evidence="6"/>
<evidence type="ECO:0000256" key="11">
    <source>
        <dbReference type="ARBA" id="ARBA00022737"/>
    </source>
</evidence>
<dbReference type="PROSITE" id="PS51450">
    <property type="entry name" value="LRR"/>
    <property type="match status" value="1"/>
</dbReference>
<dbReference type="GO" id="GO:0005634">
    <property type="term" value="C:nucleus"/>
    <property type="evidence" value="ECO:0007669"/>
    <property type="project" value="UniProtKB-SubCell"/>
</dbReference>
<protein>
    <recommendedName>
        <fullName evidence="6">poly(A)-specific ribonuclease</fullName>
        <ecNumber evidence="6">3.1.13.4</ecNumber>
    </recommendedName>
    <alternativeName>
        <fullName evidence="19">Carbon catabolite repressor protein 4</fullName>
    </alternativeName>
    <alternativeName>
        <fullName evidence="20">Cytoplasmic deadenylase</fullName>
    </alternativeName>
    <alternativeName>
        <fullName evidence="21">Glucose-repressible alcohol dehydrogenase transcriptional effector</fullName>
    </alternativeName>
</protein>
<evidence type="ECO:0000256" key="4">
    <source>
        <dbReference type="ARBA" id="ARBA00004496"/>
    </source>
</evidence>
<keyword evidence="11" id="KW-0677">Repeat</keyword>
<keyword evidence="7" id="KW-0963">Cytoplasm</keyword>
<evidence type="ECO:0000256" key="20">
    <source>
        <dbReference type="ARBA" id="ARBA00031469"/>
    </source>
</evidence>
<evidence type="ECO:0000256" key="2">
    <source>
        <dbReference type="ARBA" id="ARBA00001946"/>
    </source>
</evidence>
<keyword evidence="9" id="KW-0540">Nuclease</keyword>
<dbReference type="WBParaSite" id="maker-uti_cns_0045853-snap-gene-2.9-mRNA-1">
    <property type="protein sequence ID" value="maker-uti_cns_0045853-snap-gene-2.9-mRNA-1"/>
    <property type="gene ID" value="maker-uti_cns_0045853-snap-gene-2.9"/>
</dbReference>
<evidence type="ECO:0000256" key="12">
    <source>
        <dbReference type="ARBA" id="ARBA00022801"/>
    </source>
</evidence>
<dbReference type="Pfam" id="PF03372">
    <property type="entry name" value="Exo_endo_phos"/>
    <property type="match status" value="2"/>
</dbReference>
<dbReference type="OrthoDB" id="428734at2759"/>
<dbReference type="SUPFAM" id="SSF52058">
    <property type="entry name" value="L domain-like"/>
    <property type="match status" value="1"/>
</dbReference>
<name>A0A1I8J5U0_9PLAT</name>
<dbReference type="GO" id="GO:0003723">
    <property type="term" value="F:RNA binding"/>
    <property type="evidence" value="ECO:0007669"/>
    <property type="project" value="UniProtKB-KW"/>
</dbReference>
<keyword evidence="18" id="KW-0539">Nucleus</keyword>
<evidence type="ECO:0000256" key="1">
    <source>
        <dbReference type="ARBA" id="ARBA00001663"/>
    </source>
</evidence>
<dbReference type="InterPro" id="IPR036691">
    <property type="entry name" value="Endo/exonu/phosph_ase_sf"/>
</dbReference>
<proteinExistence type="inferred from homology"/>